<keyword evidence="3" id="KW-0813">Transport</keyword>
<dbReference type="GO" id="GO:0030313">
    <property type="term" value="C:cell envelope"/>
    <property type="evidence" value="ECO:0007669"/>
    <property type="project" value="UniProtKB-SubCell"/>
</dbReference>
<sequence>MQKILHRFSRWLALALAAALVLGLAGCGDASNSFTWFVEEIPSNLDPQVASAPADVIACKNLYGGLLRLGPDGQLQNDLCESWSVSADGLRYTFTLRDGLTYTAAKGEPTEYAITAEDFVYAFQRVFLPETRSPYAAEFSALENAAAILAGQMDVSALGVSAPDERTVVFTLSQPDDGFLHKLTLPGAMPCDEEFFLGTRGTYGLTASSTLSSGSFYLYNWTSSGLFLWRAADGTRIDSLRLVQNTGAAGQSAEELILNERCSAALDDTAAPTALRSVSYSDTTWCLVFNCEALDSALLRQALSAAALDADYQPDSALYTAAQGLVPDGLTVDGLDYREQAGNAMPSLGDAAGLYRAALAADPALDLAGVTILLPTGSGLISTAEQINSFWQKELSLFFSVEEAEAADFAQRLAEGDYTIALVPVTAESNSVYGLLSQFSPEGLTRYDNPHFAALLDQSLNATGAARCALLAQAEAQLVDDCALLPLFAQQKRLLIADGVEGLVFDPYGPLLDLTYTTRE</sequence>
<protein>
    <recommendedName>
        <fullName evidence="6">Solute-binding protein family 5 domain-containing protein</fullName>
    </recommendedName>
</protein>
<comment type="caution">
    <text evidence="7">The sequence shown here is derived from an EMBL/GenBank/DDBJ whole genome shotgun (WGS) entry which is preliminary data.</text>
</comment>
<feature type="signal peptide" evidence="5">
    <location>
        <begin position="1"/>
        <end position="30"/>
    </location>
</feature>
<dbReference type="PIRSF" id="PIRSF002741">
    <property type="entry name" value="MppA"/>
    <property type="match status" value="1"/>
</dbReference>
<evidence type="ECO:0000313" key="7">
    <source>
        <dbReference type="EMBL" id="GJN65779.1"/>
    </source>
</evidence>
<dbReference type="CDD" id="cd08504">
    <property type="entry name" value="PBP2_OppA"/>
    <property type="match status" value="1"/>
</dbReference>
<organism evidence="7 8">
    <name type="scientific">Faecalibacterium gallinarum</name>
    <dbReference type="NCBI Taxonomy" id="2903556"/>
    <lineage>
        <taxon>Bacteria</taxon>
        <taxon>Bacillati</taxon>
        <taxon>Bacillota</taxon>
        <taxon>Clostridia</taxon>
        <taxon>Eubacteriales</taxon>
        <taxon>Oscillospiraceae</taxon>
        <taxon>Faecalibacterium</taxon>
    </lineage>
</organism>
<dbReference type="SUPFAM" id="SSF53850">
    <property type="entry name" value="Periplasmic binding protein-like II"/>
    <property type="match status" value="1"/>
</dbReference>
<dbReference type="EMBL" id="BQKV01000106">
    <property type="protein sequence ID" value="GJN65779.1"/>
    <property type="molecule type" value="Genomic_DNA"/>
</dbReference>
<dbReference type="InterPro" id="IPR039424">
    <property type="entry name" value="SBP_5"/>
</dbReference>
<dbReference type="GO" id="GO:0043190">
    <property type="term" value="C:ATP-binding cassette (ABC) transporter complex"/>
    <property type="evidence" value="ECO:0007669"/>
    <property type="project" value="InterPro"/>
</dbReference>
<comment type="similarity">
    <text evidence="2">Belongs to the bacterial solute-binding protein 5 family.</text>
</comment>
<feature type="chain" id="PRO_5041423026" description="Solute-binding protein family 5 domain-containing protein" evidence="5">
    <location>
        <begin position="31"/>
        <end position="520"/>
    </location>
</feature>
<evidence type="ECO:0000256" key="1">
    <source>
        <dbReference type="ARBA" id="ARBA00004196"/>
    </source>
</evidence>
<keyword evidence="8" id="KW-1185">Reference proteome</keyword>
<dbReference type="Gene3D" id="3.40.190.10">
    <property type="entry name" value="Periplasmic binding protein-like II"/>
    <property type="match status" value="1"/>
</dbReference>
<dbReference type="InterPro" id="IPR030678">
    <property type="entry name" value="Peptide/Ni-bd"/>
</dbReference>
<gene>
    <name evidence="7" type="ORF">JCM17207_24040</name>
</gene>
<dbReference type="Gene3D" id="3.90.76.10">
    <property type="entry name" value="Dipeptide-binding Protein, Domain 1"/>
    <property type="match status" value="1"/>
</dbReference>
<dbReference type="Gene3D" id="3.10.105.10">
    <property type="entry name" value="Dipeptide-binding Protein, Domain 3"/>
    <property type="match status" value="1"/>
</dbReference>
<dbReference type="PANTHER" id="PTHR30290">
    <property type="entry name" value="PERIPLASMIC BINDING COMPONENT OF ABC TRANSPORTER"/>
    <property type="match status" value="1"/>
</dbReference>
<dbReference type="Pfam" id="PF00496">
    <property type="entry name" value="SBP_bac_5"/>
    <property type="match status" value="1"/>
</dbReference>
<accession>A0AA37J2A8</accession>
<dbReference type="PROSITE" id="PS51257">
    <property type="entry name" value="PROKAR_LIPOPROTEIN"/>
    <property type="match status" value="1"/>
</dbReference>
<evidence type="ECO:0000313" key="8">
    <source>
        <dbReference type="Proteomes" id="UP001055185"/>
    </source>
</evidence>
<reference evidence="7" key="1">
    <citation type="journal article" date="2022" name="Int. J. Syst. Evol. Microbiol.">
        <title>Genome-based, phenotypic and chemotaxonomic classification of Faecalibacterium strains: proposal of three novel species Faecalibacterium duncaniae sp. nov., Faecalibacterium hattorii sp. nov. and Faecalibacterium gallinarum sp. nov. .</title>
        <authorList>
            <person name="Sakamoto M."/>
            <person name="Sakurai N."/>
            <person name="Tanno H."/>
            <person name="Iino T."/>
            <person name="Ohkuma M."/>
            <person name="Endo A."/>
        </authorList>
    </citation>
    <scope>NUCLEOTIDE SEQUENCE</scope>
    <source>
        <strain evidence="7">JCM 17207</strain>
    </source>
</reference>
<evidence type="ECO:0000259" key="6">
    <source>
        <dbReference type="Pfam" id="PF00496"/>
    </source>
</evidence>
<dbReference type="GO" id="GO:0015833">
    <property type="term" value="P:peptide transport"/>
    <property type="evidence" value="ECO:0007669"/>
    <property type="project" value="TreeGrafter"/>
</dbReference>
<dbReference type="AlphaFoldDB" id="A0AA37J2A8"/>
<keyword evidence="4 5" id="KW-0732">Signal</keyword>
<dbReference type="GO" id="GO:0042597">
    <property type="term" value="C:periplasmic space"/>
    <property type="evidence" value="ECO:0007669"/>
    <property type="project" value="UniProtKB-ARBA"/>
</dbReference>
<evidence type="ECO:0000256" key="5">
    <source>
        <dbReference type="SAM" id="SignalP"/>
    </source>
</evidence>
<dbReference type="GO" id="GO:1904680">
    <property type="term" value="F:peptide transmembrane transporter activity"/>
    <property type="evidence" value="ECO:0007669"/>
    <property type="project" value="TreeGrafter"/>
</dbReference>
<dbReference type="PANTHER" id="PTHR30290:SF10">
    <property type="entry name" value="PERIPLASMIC OLIGOPEPTIDE-BINDING PROTEIN-RELATED"/>
    <property type="match status" value="1"/>
</dbReference>
<feature type="domain" description="Solute-binding protein family 5" evidence="6">
    <location>
        <begin position="75"/>
        <end position="439"/>
    </location>
</feature>
<evidence type="ECO:0000256" key="4">
    <source>
        <dbReference type="ARBA" id="ARBA00022729"/>
    </source>
</evidence>
<dbReference type="InterPro" id="IPR000914">
    <property type="entry name" value="SBP_5_dom"/>
</dbReference>
<evidence type="ECO:0000256" key="3">
    <source>
        <dbReference type="ARBA" id="ARBA00022448"/>
    </source>
</evidence>
<dbReference type="Proteomes" id="UP001055185">
    <property type="component" value="Unassembled WGS sequence"/>
</dbReference>
<name>A0AA37J2A8_9FIRM</name>
<proteinExistence type="inferred from homology"/>
<comment type="subcellular location">
    <subcellularLocation>
        <location evidence="1">Cell envelope</location>
    </subcellularLocation>
</comment>
<evidence type="ECO:0000256" key="2">
    <source>
        <dbReference type="ARBA" id="ARBA00005695"/>
    </source>
</evidence>